<dbReference type="Pfam" id="PF14309">
    <property type="entry name" value="DUF4378"/>
    <property type="match status" value="1"/>
</dbReference>
<gene>
    <name evidence="3" type="ORF">Fmac_017221</name>
</gene>
<name>A0ABD1M1H9_9FABA</name>
<feature type="compositionally biased region" description="Low complexity" evidence="1">
    <location>
        <begin position="106"/>
        <end position="115"/>
    </location>
</feature>
<feature type="region of interest" description="Disordered" evidence="1">
    <location>
        <begin position="50"/>
        <end position="115"/>
    </location>
</feature>
<feature type="domain" description="DUF4378" evidence="2">
    <location>
        <begin position="497"/>
        <end position="649"/>
    </location>
</feature>
<reference evidence="3 4" key="1">
    <citation type="submission" date="2024-08" db="EMBL/GenBank/DDBJ databases">
        <title>Insights into the chromosomal genome structure of Flemingia macrophylla.</title>
        <authorList>
            <person name="Ding Y."/>
            <person name="Zhao Y."/>
            <person name="Bi W."/>
            <person name="Wu M."/>
            <person name="Zhao G."/>
            <person name="Gong Y."/>
            <person name="Li W."/>
            <person name="Zhang P."/>
        </authorList>
    </citation>
    <scope>NUCLEOTIDE SEQUENCE [LARGE SCALE GENOMIC DNA]</scope>
    <source>
        <strain evidence="3">DYQJB</strain>
        <tissue evidence="3">Leaf</tissue>
    </source>
</reference>
<protein>
    <recommendedName>
        <fullName evidence="2">DUF4378 domain-containing protein</fullName>
    </recommendedName>
</protein>
<feature type="compositionally biased region" description="Basic and acidic residues" evidence="1">
    <location>
        <begin position="77"/>
        <end position="92"/>
    </location>
</feature>
<dbReference type="EMBL" id="JBGMDY010000006">
    <property type="protein sequence ID" value="KAL2329640.1"/>
    <property type="molecule type" value="Genomic_DNA"/>
</dbReference>
<evidence type="ECO:0000256" key="1">
    <source>
        <dbReference type="SAM" id="MobiDB-lite"/>
    </source>
</evidence>
<comment type="caution">
    <text evidence="3">The sequence shown here is derived from an EMBL/GenBank/DDBJ whole genome shotgun (WGS) entry which is preliminary data.</text>
</comment>
<dbReference type="CDD" id="cd19958">
    <property type="entry name" value="pyocin_knob"/>
    <property type="match status" value="1"/>
</dbReference>
<dbReference type="PANTHER" id="PTHR46836:SF7">
    <property type="entry name" value="PHOSPHATIDYLINOSITOL N-ACETYGLUCOSAMINLYTRANSFERASE SUBUNIT P-LIKE PROTEIN"/>
    <property type="match status" value="1"/>
</dbReference>
<dbReference type="AlphaFoldDB" id="A0ABD1M1H9"/>
<dbReference type="PANTHER" id="PTHR46836">
    <property type="entry name" value="AFADIN"/>
    <property type="match status" value="1"/>
</dbReference>
<dbReference type="Proteomes" id="UP001603857">
    <property type="component" value="Unassembled WGS sequence"/>
</dbReference>
<dbReference type="InterPro" id="IPR025486">
    <property type="entry name" value="DUF4378"/>
</dbReference>
<accession>A0ABD1M1H9</accession>
<evidence type="ECO:0000259" key="2">
    <source>
        <dbReference type="Pfam" id="PF14309"/>
    </source>
</evidence>
<evidence type="ECO:0000313" key="3">
    <source>
        <dbReference type="EMBL" id="KAL2329640.1"/>
    </source>
</evidence>
<evidence type="ECO:0000313" key="4">
    <source>
        <dbReference type="Proteomes" id="UP001603857"/>
    </source>
</evidence>
<keyword evidence="4" id="KW-1185">Reference proteome</keyword>
<proteinExistence type="predicted"/>
<sequence length="656" mass="74098">MESKQQPPSIILQLMGLHKPPAEHSVAVKQKVLSDTYRQKIASIGVIRKKRSSHQCGMNTDEKEESDDVSKVAKALRRGEHHNPSMGNRKENPSSCKNSHFDEQSSRSFSKISDISMQPEDVATKVLNTTSSTFFGGNEAFANDMLKPASNISVNEIQCNAPFFCSDSSYVGFGNQLPMISAHGNEARNLTHLRGYSNDMIERNIRLKVHHRNFPTPRYGTINQDILFQRYWGIRTKASVNWSSWKSANQSINQKQSLEDMNQSNGQERFSSFSSNFNNNIHTEEKRLDGTDLSDKITMAPQLSSSSPSPALLDSQILQERSLMNDVVKNKKYVDTTFSKQNVVSLSPDSSVEFLVSDAMNEVGCRSHNTPTKDQSTPFILAQEIDSLSHSLDASKQQDISDFQEDSAYSLCSEADPDSLGSSEEVYEPSPTSVLDPLLFGQDIPFSSECGDHVYESSDDEFDLNVSSDEDCGNASVFVYKENEDIAGLFREKESRDFSYVVDVLTEAGICNKSLFTDFSTWHSAECPISPSVFEILEKKFGEQQLWKRSERKLFFDRINSGLLRILQPNLYIPMWEKPMSRRLNAEPSQDMIEEEMWGLLVAQEKKSCKELADVNMVGGEIRWIEIVEDVEDIVREIVKLLMEELVDEIVSLENF</sequence>
<organism evidence="3 4">
    <name type="scientific">Flemingia macrophylla</name>
    <dbReference type="NCBI Taxonomy" id="520843"/>
    <lineage>
        <taxon>Eukaryota</taxon>
        <taxon>Viridiplantae</taxon>
        <taxon>Streptophyta</taxon>
        <taxon>Embryophyta</taxon>
        <taxon>Tracheophyta</taxon>
        <taxon>Spermatophyta</taxon>
        <taxon>Magnoliopsida</taxon>
        <taxon>eudicotyledons</taxon>
        <taxon>Gunneridae</taxon>
        <taxon>Pentapetalae</taxon>
        <taxon>rosids</taxon>
        <taxon>fabids</taxon>
        <taxon>Fabales</taxon>
        <taxon>Fabaceae</taxon>
        <taxon>Papilionoideae</taxon>
        <taxon>50 kb inversion clade</taxon>
        <taxon>NPAAA clade</taxon>
        <taxon>indigoferoid/millettioid clade</taxon>
        <taxon>Phaseoleae</taxon>
        <taxon>Flemingia</taxon>
    </lineage>
</organism>